<dbReference type="EnsemblMetazoa" id="XM_020006843.1">
    <property type="protein sequence ID" value="XP_019862402.1"/>
    <property type="gene ID" value="LOC109591029"/>
</dbReference>
<protein>
    <recommendedName>
        <fullName evidence="3">C-terminal of Roc (COR) domain-containing protein</fullName>
    </recommendedName>
</protein>
<reference evidence="1" key="2">
    <citation type="submission" date="2017-05" db="UniProtKB">
        <authorList>
            <consortium name="EnsemblMetazoa"/>
        </authorList>
    </citation>
    <scope>IDENTIFICATION</scope>
</reference>
<accession>A0A1X7SXA6</accession>
<name>A0A1X7SXA6_AMPQE</name>
<evidence type="ECO:0008006" key="3">
    <source>
        <dbReference type="Google" id="ProtNLM"/>
    </source>
</evidence>
<dbReference type="AlphaFoldDB" id="A0A1X7SXA6"/>
<evidence type="ECO:0000313" key="2">
    <source>
        <dbReference type="Proteomes" id="UP000007879"/>
    </source>
</evidence>
<dbReference type="KEGG" id="aqu:109591029"/>
<gene>
    <name evidence="1" type="primary">109591029</name>
</gene>
<keyword evidence="2" id="KW-1185">Reference proteome</keyword>
<proteinExistence type="predicted"/>
<sequence length="626" mass="70528">MPCSSVLVLVVNLAKNLSDQSSTLMKLPDGTIVVDKYSLKVEDMLKQVFSVVASNTKHFRSMIKNQRHIKPPKNEKLQVITIGTHGDECDKGVKDIEKKSAELKSILRSKSIQIAYKDNAQLLHEVDGSKAKRGEFDDDPAINAIRKALNEQAYQIEVPLQWHCFGVILRNEAKDTGILELSSCEEFGESLGMSKDDVQSALQFFHALKLLFYYHDSPAKGIVFVKLDAVINIIRKLMIAVCKPRSTLEAGPDELAQLASKGYLSMNVLKMYAGALEGREDILLGLFVHLKIAALIQTGESDQTNEEDAVFLMPALLPVKDVSDASTFSKTPLLYYFNDEPVPMGLFCAVIVQLLSYPDDEKWHIITKEHNFSNFFTIQKKINKYRMCKVLLVEQLYCIEIYCEEPRHRPSANKCIKKAINYVIEDKISNYEKPVATFYCPCKDKKQHIATVEDNVLIKCSRTDEWQDLSDSQCDEYWSWFMTQEELDEAKCERQEGNPSSTLEGDPKGILRDHSGKLVDAIAVDVIRIANELHSANGLIPQQTKQEMLVGAVDNYAKSSKLVNVIQQLLGASLNPKQYLINICHVLIDQQHCILRDIATSMLHQLGQSIPDSVHHHSPVDDVSET</sequence>
<reference evidence="2" key="1">
    <citation type="journal article" date="2010" name="Nature">
        <title>The Amphimedon queenslandica genome and the evolution of animal complexity.</title>
        <authorList>
            <person name="Srivastava M."/>
            <person name="Simakov O."/>
            <person name="Chapman J."/>
            <person name="Fahey B."/>
            <person name="Gauthier M.E."/>
            <person name="Mitros T."/>
            <person name="Richards G.S."/>
            <person name="Conaco C."/>
            <person name="Dacre M."/>
            <person name="Hellsten U."/>
            <person name="Larroux C."/>
            <person name="Putnam N.H."/>
            <person name="Stanke M."/>
            <person name="Adamska M."/>
            <person name="Darling A."/>
            <person name="Degnan S.M."/>
            <person name="Oakley T.H."/>
            <person name="Plachetzki D.C."/>
            <person name="Zhai Y."/>
            <person name="Adamski M."/>
            <person name="Calcino A."/>
            <person name="Cummins S.F."/>
            <person name="Goodstein D.M."/>
            <person name="Harris C."/>
            <person name="Jackson D.J."/>
            <person name="Leys S.P."/>
            <person name="Shu S."/>
            <person name="Woodcroft B.J."/>
            <person name="Vervoort M."/>
            <person name="Kosik K.S."/>
            <person name="Manning G."/>
            <person name="Degnan B.M."/>
            <person name="Rokhsar D.S."/>
        </authorList>
    </citation>
    <scope>NUCLEOTIDE SEQUENCE [LARGE SCALE GENOMIC DNA]</scope>
</reference>
<dbReference type="EnsemblMetazoa" id="Aqu2.1.06716_001">
    <property type="protein sequence ID" value="Aqu2.1.06716_001"/>
    <property type="gene ID" value="Aqu2.1.06716"/>
</dbReference>
<dbReference type="Proteomes" id="UP000007879">
    <property type="component" value="Unassembled WGS sequence"/>
</dbReference>
<evidence type="ECO:0000313" key="1">
    <source>
        <dbReference type="EnsemblMetazoa" id="Aqu2.1.06716_001"/>
    </source>
</evidence>
<organism evidence="1">
    <name type="scientific">Amphimedon queenslandica</name>
    <name type="common">Sponge</name>
    <dbReference type="NCBI Taxonomy" id="400682"/>
    <lineage>
        <taxon>Eukaryota</taxon>
        <taxon>Metazoa</taxon>
        <taxon>Porifera</taxon>
        <taxon>Demospongiae</taxon>
        <taxon>Heteroscleromorpha</taxon>
        <taxon>Haplosclerida</taxon>
        <taxon>Niphatidae</taxon>
        <taxon>Amphimedon</taxon>
    </lineage>
</organism>
<dbReference type="InParanoid" id="A0A1X7SXA6"/>